<keyword evidence="4 7" id="KW-1133">Transmembrane helix</keyword>
<keyword evidence="5 7" id="KW-0472">Membrane</keyword>
<keyword evidence="6" id="KW-0129">CBS domain</keyword>
<dbReference type="InterPro" id="IPR046342">
    <property type="entry name" value="CBS_dom_sf"/>
</dbReference>
<dbReference type="Gene3D" id="3.10.580.10">
    <property type="entry name" value="CBS-domain"/>
    <property type="match status" value="1"/>
</dbReference>
<keyword evidence="14" id="KW-1185">Reference proteome</keyword>
<evidence type="ECO:0000313" key="13">
    <source>
        <dbReference type="EMBL" id="KNE56628.1"/>
    </source>
</evidence>
<dbReference type="VEuPathDB" id="FungiDB:AMAG_02416"/>
<evidence type="ECO:0000313" key="14">
    <source>
        <dbReference type="Proteomes" id="UP000054350"/>
    </source>
</evidence>
<keyword evidence="3" id="KW-0677">Repeat</keyword>
<evidence type="ECO:0000259" key="12">
    <source>
        <dbReference type="PROSITE" id="PS51846"/>
    </source>
</evidence>
<evidence type="ECO:0000256" key="3">
    <source>
        <dbReference type="ARBA" id="ARBA00022737"/>
    </source>
</evidence>
<dbReference type="PANTHER" id="PTHR12064">
    <property type="entry name" value="METAL TRANSPORTER CNNM"/>
    <property type="match status" value="1"/>
</dbReference>
<organism evidence="13 14">
    <name type="scientific">Allomyces macrogynus (strain ATCC 38327)</name>
    <name type="common">Allomyces javanicus var. macrogynus</name>
    <dbReference type="NCBI Taxonomy" id="578462"/>
    <lineage>
        <taxon>Eukaryota</taxon>
        <taxon>Fungi</taxon>
        <taxon>Fungi incertae sedis</taxon>
        <taxon>Blastocladiomycota</taxon>
        <taxon>Blastocladiomycetes</taxon>
        <taxon>Blastocladiales</taxon>
        <taxon>Blastocladiaceae</taxon>
        <taxon>Allomyces</taxon>
    </lineage>
</organism>
<dbReference type="InterPro" id="IPR000644">
    <property type="entry name" value="CBS_dom"/>
</dbReference>
<evidence type="ECO:0000256" key="8">
    <source>
        <dbReference type="SAM" id="MobiDB-lite"/>
    </source>
</evidence>
<dbReference type="GO" id="GO:0010960">
    <property type="term" value="P:magnesium ion homeostasis"/>
    <property type="evidence" value="ECO:0007669"/>
    <property type="project" value="InterPro"/>
</dbReference>
<name>A0A0L0S249_ALLM3</name>
<feature type="compositionally biased region" description="Polar residues" evidence="8">
    <location>
        <begin position="445"/>
        <end position="461"/>
    </location>
</feature>
<evidence type="ECO:0000256" key="7">
    <source>
        <dbReference type="PROSITE-ProRule" id="PRU01193"/>
    </source>
</evidence>
<evidence type="ECO:0000259" key="11">
    <source>
        <dbReference type="PROSITE" id="PS51371"/>
    </source>
</evidence>
<evidence type="ECO:0000256" key="2">
    <source>
        <dbReference type="ARBA" id="ARBA00022692"/>
    </source>
</evidence>
<dbReference type="AlphaFoldDB" id="A0A0L0S249"/>
<dbReference type="Proteomes" id="UP000054350">
    <property type="component" value="Unassembled WGS sequence"/>
</dbReference>
<dbReference type="PROSITE" id="PS51371">
    <property type="entry name" value="CBS"/>
    <property type="match status" value="1"/>
</dbReference>
<evidence type="ECO:0000256" key="6">
    <source>
        <dbReference type="PROSITE-ProRule" id="PRU00703"/>
    </source>
</evidence>
<comment type="subcellular location">
    <subcellularLocation>
        <location evidence="1">Membrane</location>
        <topology evidence="1">Multi-pass membrane protein</topology>
    </subcellularLocation>
</comment>
<feature type="transmembrane region" description="Helical" evidence="9">
    <location>
        <begin position="156"/>
        <end position="176"/>
    </location>
</feature>
<dbReference type="CDD" id="cd04590">
    <property type="entry name" value="CBS_pair_CorC_HlyC_assoc"/>
    <property type="match status" value="1"/>
</dbReference>
<dbReference type="PANTHER" id="PTHR12064:SF97">
    <property type="entry name" value="METAL TRANSPORTER CNNM-5"/>
    <property type="match status" value="1"/>
</dbReference>
<dbReference type="OMA" id="TCQPEDE"/>
<evidence type="ECO:0000256" key="5">
    <source>
        <dbReference type="ARBA" id="ARBA00023136"/>
    </source>
</evidence>
<feature type="transmembrane region" description="Helical" evidence="9">
    <location>
        <begin position="71"/>
        <end position="96"/>
    </location>
</feature>
<keyword evidence="10" id="KW-0732">Signal</keyword>
<evidence type="ECO:0000256" key="1">
    <source>
        <dbReference type="ARBA" id="ARBA00004141"/>
    </source>
</evidence>
<dbReference type="SUPFAM" id="SSF54631">
    <property type="entry name" value="CBS-domain pair"/>
    <property type="match status" value="1"/>
</dbReference>
<dbReference type="InterPro" id="IPR045095">
    <property type="entry name" value="ACDP"/>
</dbReference>
<feature type="transmembrane region" description="Helical" evidence="9">
    <location>
        <begin position="129"/>
        <end position="150"/>
    </location>
</feature>
<dbReference type="PROSITE" id="PS51846">
    <property type="entry name" value="CNNM"/>
    <property type="match status" value="1"/>
</dbReference>
<feature type="domain" description="CNNM transmembrane" evidence="12">
    <location>
        <begin position="67"/>
        <end position="248"/>
    </location>
</feature>
<dbReference type="eggNOG" id="KOG2118">
    <property type="taxonomic scope" value="Eukaryota"/>
</dbReference>
<evidence type="ECO:0000256" key="4">
    <source>
        <dbReference type="ARBA" id="ARBA00022989"/>
    </source>
</evidence>
<dbReference type="OrthoDB" id="5353557at2759"/>
<feature type="signal peptide" evidence="10">
    <location>
        <begin position="1"/>
        <end position="32"/>
    </location>
</feature>
<evidence type="ECO:0000256" key="9">
    <source>
        <dbReference type="SAM" id="Phobius"/>
    </source>
</evidence>
<dbReference type="InterPro" id="IPR002550">
    <property type="entry name" value="CNNM"/>
</dbReference>
<evidence type="ECO:0000256" key="10">
    <source>
        <dbReference type="SAM" id="SignalP"/>
    </source>
</evidence>
<feature type="chain" id="PRO_5005547750" description="CNNM transmembrane domain-containing protein" evidence="10">
    <location>
        <begin position="33"/>
        <end position="554"/>
    </location>
</feature>
<dbReference type="GO" id="GO:0005737">
    <property type="term" value="C:cytoplasm"/>
    <property type="evidence" value="ECO:0007669"/>
    <property type="project" value="TreeGrafter"/>
</dbReference>
<protein>
    <recommendedName>
        <fullName evidence="15">CNNM transmembrane domain-containing protein</fullName>
    </recommendedName>
</protein>
<dbReference type="GO" id="GO:0016020">
    <property type="term" value="C:membrane"/>
    <property type="evidence" value="ECO:0007669"/>
    <property type="project" value="UniProtKB-SubCell"/>
</dbReference>
<feature type="transmembrane region" description="Helical" evidence="9">
    <location>
        <begin position="183"/>
        <end position="203"/>
    </location>
</feature>
<dbReference type="EMBL" id="GG745330">
    <property type="protein sequence ID" value="KNE56628.1"/>
    <property type="molecule type" value="Genomic_DNA"/>
</dbReference>
<dbReference type="InterPro" id="IPR044751">
    <property type="entry name" value="Ion_transp-like_CBS"/>
</dbReference>
<reference evidence="13 14" key="1">
    <citation type="submission" date="2009-11" db="EMBL/GenBank/DDBJ databases">
        <title>Annotation of Allomyces macrogynus ATCC 38327.</title>
        <authorList>
            <consortium name="The Broad Institute Genome Sequencing Platform"/>
            <person name="Russ C."/>
            <person name="Cuomo C."/>
            <person name="Burger G."/>
            <person name="Gray M.W."/>
            <person name="Holland P.W.H."/>
            <person name="King N."/>
            <person name="Lang F.B.F."/>
            <person name="Roger A.J."/>
            <person name="Ruiz-Trillo I."/>
            <person name="Young S.K."/>
            <person name="Zeng Q."/>
            <person name="Gargeya S."/>
            <person name="Fitzgerald M."/>
            <person name="Haas B."/>
            <person name="Abouelleil A."/>
            <person name="Alvarado L."/>
            <person name="Arachchi H.M."/>
            <person name="Berlin A."/>
            <person name="Chapman S.B."/>
            <person name="Gearin G."/>
            <person name="Goldberg J."/>
            <person name="Griggs A."/>
            <person name="Gujja S."/>
            <person name="Hansen M."/>
            <person name="Heiman D."/>
            <person name="Howarth C."/>
            <person name="Larimer J."/>
            <person name="Lui A."/>
            <person name="MacDonald P.J.P."/>
            <person name="McCowen C."/>
            <person name="Montmayeur A."/>
            <person name="Murphy C."/>
            <person name="Neiman D."/>
            <person name="Pearson M."/>
            <person name="Priest M."/>
            <person name="Roberts A."/>
            <person name="Saif S."/>
            <person name="Shea T."/>
            <person name="Sisk P."/>
            <person name="Stolte C."/>
            <person name="Sykes S."/>
            <person name="Wortman J."/>
            <person name="Nusbaum C."/>
            <person name="Birren B."/>
        </authorList>
    </citation>
    <scope>NUCLEOTIDE SEQUENCE [LARGE SCALE GENOMIC DNA]</scope>
    <source>
        <strain evidence="13 14">ATCC 38327</strain>
    </source>
</reference>
<proteinExistence type="predicted"/>
<dbReference type="Pfam" id="PF01595">
    <property type="entry name" value="CNNM"/>
    <property type="match status" value="1"/>
</dbReference>
<gene>
    <name evidence="13" type="ORF">AMAG_02416</name>
</gene>
<reference evidence="14" key="2">
    <citation type="submission" date="2009-11" db="EMBL/GenBank/DDBJ databases">
        <title>The Genome Sequence of Allomyces macrogynus strain ATCC 38327.</title>
        <authorList>
            <consortium name="The Broad Institute Genome Sequencing Platform"/>
            <person name="Russ C."/>
            <person name="Cuomo C."/>
            <person name="Shea T."/>
            <person name="Young S.K."/>
            <person name="Zeng Q."/>
            <person name="Koehrsen M."/>
            <person name="Haas B."/>
            <person name="Borodovsky M."/>
            <person name="Guigo R."/>
            <person name="Alvarado L."/>
            <person name="Berlin A."/>
            <person name="Borenstein D."/>
            <person name="Chen Z."/>
            <person name="Engels R."/>
            <person name="Freedman E."/>
            <person name="Gellesch M."/>
            <person name="Goldberg J."/>
            <person name="Griggs A."/>
            <person name="Gujja S."/>
            <person name="Heiman D."/>
            <person name="Hepburn T."/>
            <person name="Howarth C."/>
            <person name="Jen D."/>
            <person name="Larson L."/>
            <person name="Lewis B."/>
            <person name="Mehta T."/>
            <person name="Park D."/>
            <person name="Pearson M."/>
            <person name="Roberts A."/>
            <person name="Saif S."/>
            <person name="Shenoy N."/>
            <person name="Sisk P."/>
            <person name="Stolte C."/>
            <person name="Sykes S."/>
            <person name="Walk T."/>
            <person name="White J."/>
            <person name="Yandava C."/>
            <person name="Burger G."/>
            <person name="Gray M.W."/>
            <person name="Holland P.W.H."/>
            <person name="King N."/>
            <person name="Lang F.B.F."/>
            <person name="Roger A.J."/>
            <person name="Ruiz-Trillo I."/>
            <person name="Lander E."/>
            <person name="Nusbaum C."/>
        </authorList>
    </citation>
    <scope>NUCLEOTIDE SEQUENCE [LARGE SCALE GENOMIC DNA]</scope>
    <source>
        <strain evidence="14">ATCC 38327</strain>
    </source>
</reference>
<feature type="compositionally biased region" description="Basic and acidic residues" evidence="8">
    <location>
        <begin position="538"/>
        <end position="554"/>
    </location>
</feature>
<dbReference type="STRING" id="578462.A0A0L0S249"/>
<feature type="region of interest" description="Disordered" evidence="8">
    <location>
        <begin position="428"/>
        <end position="554"/>
    </location>
</feature>
<sequence>MSHTGRPLTRKLHAAVAITAVLLALLVATAHAFAAPAHAIRDDHAAHDGSVHAASKGGIDDDDIPPYSRDFYFMLGVIVVLVLAGGLFAGLTLGLLSLDLMSLEVLEQSGQEKERIYARKIKPIRKQGHWLLVTLLLANVIVNETLPILTDSIWGGGWPAVVISTTLIVIFGEIIPQAVCSRYGLAVGANCAWFVRALMWILAYPISKLLDWILGETEGMTYKRAELKALVSLHEQSEAHFGPLTNDEVTIIQAVLDLRDKDVQSIMTPLEATYMVEWDQVLDERKVHELVDKGHSRVPVYAGSNRKNIIGMLLVKKLVTYDPANALKVRDFAHAIMPVPVLAPNVACFDILNLFQEGRSHMAVVVNDDEERIHAAALATSDPYSRPVLNVLGIVTLEDVIEELIGEEIIDETDVYVDMRRQVPVPRRFKSPRIPASAAPGTPRLTGNGSTTPRLTGTNGAVTPRLTPRLAPMPTPDLLLPRGPRRSRSTLDALAGSSPPRAGMRTAAAGPTAQRKLTRSSGLSVRADGGESGGEDDASVRGKGEDEKTPLLRG</sequence>
<feature type="domain" description="CBS" evidence="11">
    <location>
        <begin position="335"/>
        <end position="412"/>
    </location>
</feature>
<dbReference type="GO" id="GO:0030026">
    <property type="term" value="P:intracellular manganese ion homeostasis"/>
    <property type="evidence" value="ECO:0007669"/>
    <property type="project" value="TreeGrafter"/>
</dbReference>
<evidence type="ECO:0008006" key="15">
    <source>
        <dbReference type="Google" id="ProtNLM"/>
    </source>
</evidence>
<accession>A0A0L0S249</accession>
<keyword evidence="2 7" id="KW-0812">Transmembrane</keyword>
<dbReference type="FunFam" id="3.10.580.10:FF:000006">
    <property type="entry name" value="DUF21 and CBS domain protein"/>
    <property type="match status" value="1"/>
</dbReference>